<organism evidence="6 7">
    <name type="scientific">Thiomonas arsenitoxydans (strain DSM 22701 / CIP 110005 / 3As)</name>
    <dbReference type="NCBI Taxonomy" id="426114"/>
    <lineage>
        <taxon>Bacteria</taxon>
        <taxon>Pseudomonadati</taxon>
        <taxon>Pseudomonadota</taxon>
        <taxon>Betaproteobacteria</taxon>
        <taxon>Burkholderiales</taxon>
        <taxon>Thiomonas</taxon>
    </lineage>
</organism>
<protein>
    <submittedName>
        <fullName evidence="6">ATP-binding cassette domain-containing protein</fullName>
    </submittedName>
</protein>
<evidence type="ECO:0000259" key="5">
    <source>
        <dbReference type="PROSITE" id="PS50893"/>
    </source>
</evidence>
<dbReference type="InterPro" id="IPR051120">
    <property type="entry name" value="ABC_AA/LPS_Transport"/>
</dbReference>
<evidence type="ECO:0000313" key="7">
    <source>
        <dbReference type="Proteomes" id="UP000664800"/>
    </source>
</evidence>
<gene>
    <name evidence="6" type="ORF">J0I24_02590</name>
</gene>
<dbReference type="InterPro" id="IPR003439">
    <property type="entry name" value="ABC_transporter-like_ATP-bd"/>
</dbReference>
<dbReference type="Gene3D" id="3.40.50.300">
    <property type="entry name" value="P-loop containing nucleotide triphosphate hydrolases"/>
    <property type="match status" value="1"/>
</dbReference>
<dbReference type="Pfam" id="PF12399">
    <property type="entry name" value="BCA_ABC_TP_C"/>
    <property type="match status" value="1"/>
</dbReference>
<evidence type="ECO:0000313" key="6">
    <source>
        <dbReference type="EMBL" id="MBN8743173.1"/>
    </source>
</evidence>
<dbReference type="InterPro" id="IPR003593">
    <property type="entry name" value="AAA+_ATPase"/>
</dbReference>
<feature type="domain" description="ABC transporter" evidence="5">
    <location>
        <begin position="18"/>
        <end position="258"/>
    </location>
</feature>
<dbReference type="PROSITE" id="PS50893">
    <property type="entry name" value="ABC_TRANSPORTER_2"/>
    <property type="match status" value="1"/>
</dbReference>
<accession>A0A8I1MVQ0</accession>
<dbReference type="InterPro" id="IPR032823">
    <property type="entry name" value="BCA_ABC_TP_C"/>
</dbReference>
<dbReference type="PANTHER" id="PTHR45772:SF8">
    <property type="entry name" value="HIGH-AFFINITY BRANCHED-CHAIN AMINO ACID TRANSPORT ATP-BINDING PROTEIN"/>
    <property type="match status" value="1"/>
</dbReference>
<evidence type="ECO:0000256" key="2">
    <source>
        <dbReference type="ARBA" id="ARBA00022475"/>
    </source>
</evidence>
<keyword evidence="1" id="KW-0813">Transport</keyword>
<dbReference type="AlphaFoldDB" id="A0A8I1MVQ0"/>
<dbReference type="InterPro" id="IPR027417">
    <property type="entry name" value="P-loop_NTPase"/>
</dbReference>
<proteinExistence type="predicted"/>
<sequence length="260" mass="28342">MNAPLNAAFSATERPPLLDVRGVHCVLGGQPVLTDLNLQIEAGERVALIGPNGAGKSTLFQVISGLRPLRAGSVWLAGRRIDRMNPAQIAQAGIGRSFQSPQVFSRLSVADNLRTCLLAAQPARRWWLPYRRDAELQQQVAYWLRALQLQDCADTPAQNIDYARLRALELGLGLINSAPLLLLDEPTAGMNRAQAAHMLDLIAQLCSDRTLLLIEHDPHAVFRLATRVVVLHQGRVLADGAPEAIRHDAKVQAVYLGTAP</sequence>
<dbReference type="SMART" id="SM00382">
    <property type="entry name" value="AAA"/>
    <property type="match status" value="1"/>
</dbReference>
<dbReference type="Proteomes" id="UP000664800">
    <property type="component" value="Unassembled WGS sequence"/>
</dbReference>
<name>A0A8I1MVQ0_THIA3</name>
<evidence type="ECO:0000256" key="3">
    <source>
        <dbReference type="ARBA" id="ARBA00022741"/>
    </source>
</evidence>
<keyword evidence="3" id="KW-0547">Nucleotide-binding</keyword>
<keyword evidence="4 6" id="KW-0067">ATP-binding</keyword>
<dbReference type="GO" id="GO:0005886">
    <property type="term" value="C:plasma membrane"/>
    <property type="evidence" value="ECO:0007669"/>
    <property type="project" value="TreeGrafter"/>
</dbReference>
<dbReference type="EMBL" id="JAFKMR010000010">
    <property type="protein sequence ID" value="MBN8743173.1"/>
    <property type="molecule type" value="Genomic_DNA"/>
</dbReference>
<dbReference type="RefSeq" id="WP_276727586.1">
    <property type="nucleotide sequence ID" value="NZ_JAFKMR010000010.1"/>
</dbReference>
<evidence type="ECO:0000256" key="1">
    <source>
        <dbReference type="ARBA" id="ARBA00022448"/>
    </source>
</evidence>
<dbReference type="Pfam" id="PF00005">
    <property type="entry name" value="ABC_tran"/>
    <property type="match status" value="1"/>
</dbReference>
<keyword evidence="2" id="KW-0472">Membrane</keyword>
<dbReference type="SUPFAM" id="SSF52540">
    <property type="entry name" value="P-loop containing nucleoside triphosphate hydrolases"/>
    <property type="match status" value="1"/>
</dbReference>
<dbReference type="GO" id="GO:0005524">
    <property type="term" value="F:ATP binding"/>
    <property type="evidence" value="ECO:0007669"/>
    <property type="project" value="UniProtKB-KW"/>
</dbReference>
<dbReference type="GO" id="GO:0016887">
    <property type="term" value="F:ATP hydrolysis activity"/>
    <property type="evidence" value="ECO:0007669"/>
    <property type="project" value="InterPro"/>
</dbReference>
<comment type="caution">
    <text evidence="6">The sequence shown here is derived from an EMBL/GenBank/DDBJ whole genome shotgun (WGS) entry which is preliminary data.</text>
</comment>
<dbReference type="PANTHER" id="PTHR45772">
    <property type="entry name" value="CONSERVED COMPONENT OF ABC TRANSPORTER FOR NATURAL AMINO ACIDS-RELATED"/>
    <property type="match status" value="1"/>
</dbReference>
<keyword evidence="2" id="KW-1003">Cell membrane</keyword>
<reference evidence="6" key="1">
    <citation type="submission" date="2021-02" db="EMBL/GenBank/DDBJ databases">
        <title>Thiocyanate and organic carbon inputs drive convergent selection for specific autotrophic Afipia and Thiobacillus strains within complex microbiomes.</title>
        <authorList>
            <person name="Huddy R.J."/>
            <person name="Sachdeva R."/>
            <person name="Kadzinga F."/>
            <person name="Kantor R.S."/>
            <person name="Harrison S.T.L."/>
            <person name="Banfield J.F."/>
        </authorList>
    </citation>
    <scope>NUCLEOTIDE SEQUENCE</scope>
    <source>
        <strain evidence="6">SCN18_13_7_16_R3_B_64_19</strain>
    </source>
</reference>
<evidence type="ECO:0000256" key="4">
    <source>
        <dbReference type="ARBA" id="ARBA00022840"/>
    </source>
</evidence>